<dbReference type="SUPFAM" id="SSF52047">
    <property type="entry name" value="RNI-like"/>
    <property type="match status" value="1"/>
</dbReference>
<evidence type="ECO:0000256" key="4">
    <source>
        <dbReference type="ARBA" id="ARBA00023187"/>
    </source>
</evidence>
<dbReference type="InterPro" id="IPR036047">
    <property type="entry name" value="F-box-like_dom_sf"/>
</dbReference>
<dbReference type="Pfam" id="PF23241">
    <property type="entry name" value="HAT_PRP39_C"/>
    <property type="match status" value="1"/>
</dbReference>
<dbReference type="FunFam" id="1.25.40.10:FF:000064">
    <property type="entry name" value="Putative pre-mrna-processing factor 39"/>
    <property type="match status" value="1"/>
</dbReference>
<accession>A0A4U0XI60</accession>
<dbReference type="InterPro" id="IPR001810">
    <property type="entry name" value="F-box_dom"/>
</dbReference>
<evidence type="ECO:0000313" key="9">
    <source>
        <dbReference type="Proteomes" id="UP000309340"/>
    </source>
</evidence>
<dbReference type="SUPFAM" id="SSF48452">
    <property type="entry name" value="TPR-like"/>
    <property type="match status" value="2"/>
</dbReference>
<keyword evidence="2" id="KW-0507">mRNA processing</keyword>
<evidence type="ECO:0000256" key="5">
    <source>
        <dbReference type="ARBA" id="ARBA00023242"/>
    </source>
</evidence>
<keyword evidence="3" id="KW-0677">Repeat</keyword>
<dbReference type="GO" id="GO:0000395">
    <property type="term" value="P:mRNA 5'-splice site recognition"/>
    <property type="evidence" value="ECO:0007669"/>
    <property type="project" value="TreeGrafter"/>
</dbReference>
<dbReference type="InterPro" id="IPR032675">
    <property type="entry name" value="LRR_dom_sf"/>
</dbReference>
<dbReference type="Gene3D" id="1.25.40.10">
    <property type="entry name" value="Tetratricopeptide repeat domain"/>
    <property type="match status" value="3"/>
</dbReference>
<dbReference type="Pfam" id="PF23240">
    <property type="entry name" value="HAT_PRP39_N"/>
    <property type="match status" value="1"/>
</dbReference>
<dbReference type="InterPro" id="IPR003107">
    <property type="entry name" value="HAT"/>
</dbReference>
<evidence type="ECO:0000256" key="1">
    <source>
        <dbReference type="ARBA" id="ARBA00004123"/>
    </source>
</evidence>
<dbReference type="PANTHER" id="PTHR17204:SF5">
    <property type="entry name" value="PRE-MRNA-PROCESSING FACTOR 39"/>
    <property type="match status" value="1"/>
</dbReference>
<dbReference type="STRING" id="329884.A0A4U0XI60"/>
<dbReference type="PANTHER" id="PTHR17204">
    <property type="entry name" value="PRE-MRNA PROCESSING PROTEIN PRP39-RELATED"/>
    <property type="match status" value="1"/>
</dbReference>
<dbReference type="AlphaFoldDB" id="A0A4U0XI60"/>
<proteinExistence type="inferred from homology"/>
<evidence type="ECO:0000256" key="2">
    <source>
        <dbReference type="ARBA" id="ARBA00022664"/>
    </source>
</evidence>
<dbReference type="Gene3D" id="3.80.10.10">
    <property type="entry name" value="Ribonuclease Inhibitor"/>
    <property type="match status" value="1"/>
</dbReference>
<dbReference type="Gene3D" id="1.20.1280.50">
    <property type="match status" value="1"/>
</dbReference>
<keyword evidence="9" id="KW-1185">Reference proteome</keyword>
<dbReference type="GO" id="GO:0030627">
    <property type="term" value="F:pre-mRNA 5'-splice site binding"/>
    <property type="evidence" value="ECO:0007669"/>
    <property type="project" value="TreeGrafter"/>
</dbReference>
<dbReference type="PROSITE" id="PS50181">
    <property type="entry name" value="FBOX"/>
    <property type="match status" value="1"/>
</dbReference>
<keyword evidence="5" id="KW-0539">Nucleus</keyword>
<dbReference type="SMART" id="SM00386">
    <property type="entry name" value="HAT"/>
    <property type="match status" value="8"/>
</dbReference>
<evidence type="ECO:0000313" key="8">
    <source>
        <dbReference type="EMBL" id="TKA75188.1"/>
    </source>
</evidence>
<gene>
    <name evidence="8" type="ORF">B0A55_05175</name>
</gene>
<evidence type="ECO:0000256" key="6">
    <source>
        <dbReference type="ARBA" id="ARBA00038019"/>
    </source>
</evidence>
<reference evidence="8 9" key="1">
    <citation type="submission" date="2017-03" db="EMBL/GenBank/DDBJ databases">
        <title>Genomes of endolithic fungi from Antarctica.</title>
        <authorList>
            <person name="Coleine C."/>
            <person name="Masonjones S."/>
            <person name="Stajich J.E."/>
        </authorList>
    </citation>
    <scope>NUCLEOTIDE SEQUENCE [LARGE SCALE GENOMIC DNA]</scope>
    <source>
        <strain evidence="8 9">CCFEE 5184</strain>
    </source>
</reference>
<dbReference type="GO" id="GO:0005685">
    <property type="term" value="C:U1 snRNP"/>
    <property type="evidence" value="ECO:0007669"/>
    <property type="project" value="TreeGrafter"/>
</dbReference>
<comment type="caution">
    <text evidence="8">The sequence shown here is derived from an EMBL/GenBank/DDBJ whole genome shotgun (WGS) entry which is preliminary data.</text>
</comment>
<dbReference type="Proteomes" id="UP000309340">
    <property type="component" value="Unassembled WGS sequence"/>
</dbReference>
<dbReference type="SUPFAM" id="SSF81383">
    <property type="entry name" value="F-box domain"/>
    <property type="match status" value="1"/>
</dbReference>
<dbReference type="EMBL" id="NAJQ01000201">
    <property type="protein sequence ID" value="TKA75188.1"/>
    <property type="molecule type" value="Genomic_DNA"/>
</dbReference>
<feature type="domain" description="F-box" evidence="7">
    <location>
        <begin position="140"/>
        <end position="187"/>
    </location>
</feature>
<dbReference type="InterPro" id="IPR019734">
    <property type="entry name" value="TPR_rpt"/>
</dbReference>
<keyword evidence="4" id="KW-0508">mRNA splicing</keyword>
<dbReference type="Pfam" id="PF12937">
    <property type="entry name" value="F-box-like"/>
    <property type="match status" value="1"/>
</dbReference>
<dbReference type="InterPro" id="IPR059164">
    <property type="entry name" value="HAT_PRP39_C"/>
</dbReference>
<comment type="subcellular location">
    <subcellularLocation>
        <location evidence="1">Nucleus</location>
    </subcellularLocation>
</comment>
<dbReference type="GO" id="GO:0071004">
    <property type="term" value="C:U2-type prespliceosome"/>
    <property type="evidence" value="ECO:0007669"/>
    <property type="project" value="TreeGrafter"/>
</dbReference>
<dbReference type="SMART" id="SM00028">
    <property type="entry name" value="TPR"/>
    <property type="match status" value="3"/>
</dbReference>
<sequence length="1159" mass="131694">MIAPAPASQTTMNNVLQHLQREGRACYKRREYRKALDFFDNAIGRAPSVQLLDNRAACHDKLNDLTAALKDAKKAIQLQKEDPTGYLRAGKILVKMEKLSVALEIYSHGLKNVKHAGQGYELLRTAHGELMSQLSPPKSVDPLTVLPRELAEQILEYLTFQQRTNACLVSKQWKSFIRSVPSFWQHLDLSDARRKVRPAFISRAINVGRHKLTKATLGGLYDFDKTLAGLIRHCALEELALLDTGLQSQNLVDLLRQSSRLKALTIHKGTQIGEGTLKQLLAILPISLESLVCYLPDHKTLDLGKRPFGRLTTLSLCVGRFHALGYLFQSVATFMPHLRSFTARQSLGQANHTSVPLDLTVLDKLECLDLRVRWTGSNRLKLPSSLQVLRLDINHQFEIITDPAVTEVRLPRLTELLLDVPDVSDLLHAALGADDADEEASSSSIHTLTLPAWSLRLDELKAILKRPRLQRLKHLVTPHQSEIEHHITMVTESLLALETVDVSHTLITGIELKQLVGMPYLKRITVINCPNLGRDAVLWARSQGVVVDDRAGSGDQGGRKVRYYRFNAMADFSHSSDNELQSLNAQVLADPEEFEHWDKLVQAAQQQEGGLNRNSSPQAIASTRDVYDRFLARFPLFFGYWKKYADFEFAIAGTEAADLVYERGVASIGISVDLWQNYCNFKTETNHDQDMIRELFERGAESVGLDFLGHLFWDKYLEFEERLNADDRVFSILERVIQIPMHQYARYFERYHLLAAKRPIAELAPAEVIERFTAEIERQPGTKAKNPADVEGDLRARIDAYHMEIFNRTQAETTKRWTYEQEIKRPYYHVTVLDDTQLSNWRNYLDFEESEGDYARTKFLYERCLVTAANYDEFWLRYARWMLSQEDGKKTEEVRNIYQRASCIFVPIPKPAVRLWYARFEEALGHPDLAGDILEAILMVLPGHLEVILDLANLHRRSRGVDAAIQTLRAYVNSADLSPYVRGALVAEWARMMSEINGKSDEARAIFASHQSQYLDCRQFWLKWFFFEVNQPARDPKEQKQHYQLVKAVYDAVRQRSNLPPATIKDLTTYYLSYLQERGPSDAMKEVMELDKEVNGPLSVQKRVKREGMIDGGEGTVSSATLLENGLAGAGMQEGALRQGGEQYYAVAPQPVNGQGAGY</sequence>
<dbReference type="SMART" id="SM00256">
    <property type="entry name" value="FBOX"/>
    <property type="match status" value="1"/>
</dbReference>
<dbReference type="GO" id="GO:0000243">
    <property type="term" value="C:commitment complex"/>
    <property type="evidence" value="ECO:0007669"/>
    <property type="project" value="TreeGrafter"/>
</dbReference>
<dbReference type="OrthoDB" id="10265668at2759"/>
<dbReference type="InterPro" id="IPR011990">
    <property type="entry name" value="TPR-like_helical_dom_sf"/>
</dbReference>
<protein>
    <recommendedName>
        <fullName evidence="7">F-box domain-containing protein</fullName>
    </recommendedName>
</protein>
<evidence type="ECO:0000256" key="3">
    <source>
        <dbReference type="ARBA" id="ARBA00022737"/>
    </source>
</evidence>
<organism evidence="8 9">
    <name type="scientific">Friedmanniomyces simplex</name>
    <dbReference type="NCBI Taxonomy" id="329884"/>
    <lineage>
        <taxon>Eukaryota</taxon>
        <taxon>Fungi</taxon>
        <taxon>Dikarya</taxon>
        <taxon>Ascomycota</taxon>
        <taxon>Pezizomycotina</taxon>
        <taxon>Dothideomycetes</taxon>
        <taxon>Dothideomycetidae</taxon>
        <taxon>Mycosphaerellales</taxon>
        <taxon>Teratosphaeriaceae</taxon>
        <taxon>Friedmanniomyces</taxon>
    </lineage>
</organism>
<name>A0A4U0XI60_9PEZI</name>
<evidence type="ECO:0000259" key="7">
    <source>
        <dbReference type="PROSITE" id="PS50181"/>
    </source>
</evidence>
<comment type="similarity">
    <text evidence="6">Belongs to the PRP39 family.</text>
</comment>
<dbReference type="FunFam" id="1.25.40.10:FF:000451">
    <property type="entry name" value="mRNA splicing protein (Prp39), putative"/>
    <property type="match status" value="1"/>
</dbReference>